<comment type="pathway">
    <text evidence="3 8">Carbohydrate metabolism; tricarboxylic acid cycle; oxaloacetate from (S)-malate (quinone route): step 1/1.</text>
</comment>
<dbReference type="NCBIfam" id="NF003606">
    <property type="entry name" value="PRK05257.2-1"/>
    <property type="match status" value="1"/>
</dbReference>
<evidence type="ECO:0000256" key="5">
    <source>
        <dbReference type="ARBA" id="ARBA00022630"/>
    </source>
</evidence>
<dbReference type="EMBL" id="AP022574">
    <property type="protein sequence ID" value="BBX70914.1"/>
    <property type="molecule type" value="Genomic_DNA"/>
</dbReference>
<dbReference type="GO" id="GO:0006099">
    <property type="term" value="P:tricarboxylic acid cycle"/>
    <property type="evidence" value="ECO:0007669"/>
    <property type="project" value="UniProtKB-UniRule"/>
</dbReference>
<dbReference type="Gene3D" id="3.50.50.60">
    <property type="entry name" value="FAD/NAD(P)-binding domain"/>
    <property type="match status" value="1"/>
</dbReference>
<dbReference type="NCBIfam" id="NF009875">
    <property type="entry name" value="PRK13339.1"/>
    <property type="match status" value="1"/>
</dbReference>
<dbReference type="UniPathway" id="UPA00223">
    <property type="reaction ID" value="UER01008"/>
</dbReference>
<evidence type="ECO:0000256" key="4">
    <source>
        <dbReference type="ARBA" id="ARBA00022532"/>
    </source>
</evidence>
<evidence type="ECO:0000256" key="7">
    <source>
        <dbReference type="ARBA" id="ARBA00023002"/>
    </source>
</evidence>
<sequence length="519" mass="55858">MVSEAEKTDVLLVGAGIMSATLSALLRLVEPNWSMTLVERLDGAAAESSDPWNNAGTGHSALCELNYTPARPDGSIDIAKAVNVNEQFQVSRQFWTYAVENGVLPDVRSFLNPIPHVSFVQGEDNVNYLRRRYNALVTNPLFATMEFIDDRDEFVRRLPLMAEKRDFSEPVGLNWTQDGTDVDFGSLSRQLIGFGAKQGMATLFGHDVTDLDQGSDGRWTVKVVNRRTGQKRKFDAGFVFVGAGGGALPLLQKAGIKEAKGFGGFPVGGQWLRSGNPALTARHQAKVYGLPPLGAPPMSVPHLDTRVINGRSWLLFGPFAGWSPKFLKQGKVTDLPLSVKPNNLVSMLGVGLTEMGLLRYLIGQLLLSESARVDALREFAPGAKNSDWELDIAGQRVQVIRKAKGKGGVLEFGTTVLSAADGSIAGLLGASPGASTAVPAMLEVMSRCFADRYQNWLPTITTMIPSLGTELSNEPELFSEIWAHGTKVLKLDKPAGAIPDTVPGESTAGTEHSPTAATV</sequence>
<evidence type="ECO:0000256" key="1">
    <source>
        <dbReference type="ARBA" id="ARBA00001139"/>
    </source>
</evidence>
<feature type="region of interest" description="Disordered" evidence="9">
    <location>
        <begin position="498"/>
        <end position="519"/>
    </location>
</feature>
<dbReference type="NCBIfam" id="NF003611">
    <property type="entry name" value="PRK05257.3-2"/>
    <property type="match status" value="1"/>
</dbReference>
<keyword evidence="11" id="KW-1185">Reference proteome</keyword>
<evidence type="ECO:0000256" key="2">
    <source>
        <dbReference type="ARBA" id="ARBA00001974"/>
    </source>
</evidence>
<comment type="catalytic activity">
    <reaction evidence="1 8">
        <text>(S)-malate + a quinone = a quinol + oxaloacetate</text>
        <dbReference type="Rhea" id="RHEA:46012"/>
        <dbReference type="ChEBI" id="CHEBI:15589"/>
        <dbReference type="ChEBI" id="CHEBI:16452"/>
        <dbReference type="ChEBI" id="CHEBI:24646"/>
        <dbReference type="ChEBI" id="CHEBI:132124"/>
        <dbReference type="EC" id="1.1.5.4"/>
    </reaction>
</comment>
<evidence type="ECO:0000256" key="9">
    <source>
        <dbReference type="SAM" id="MobiDB-lite"/>
    </source>
</evidence>
<proteinExistence type="inferred from homology"/>
<dbReference type="Pfam" id="PF06039">
    <property type="entry name" value="Mqo"/>
    <property type="match status" value="1"/>
</dbReference>
<dbReference type="GO" id="GO:0008924">
    <property type="term" value="F:L-malate dehydrogenase (quinone) activity"/>
    <property type="evidence" value="ECO:0007669"/>
    <property type="project" value="UniProtKB-UniRule"/>
</dbReference>
<dbReference type="InterPro" id="IPR036188">
    <property type="entry name" value="FAD/NAD-bd_sf"/>
</dbReference>
<keyword evidence="7 8" id="KW-0560">Oxidoreductase</keyword>
<feature type="compositionally biased region" description="Polar residues" evidence="9">
    <location>
        <begin position="507"/>
        <end position="519"/>
    </location>
</feature>
<dbReference type="HAMAP" id="MF_00212">
    <property type="entry name" value="MQO"/>
    <property type="match status" value="1"/>
</dbReference>
<dbReference type="AlphaFoldDB" id="A0A7I7MF26"/>
<dbReference type="InterPro" id="IPR006231">
    <property type="entry name" value="MQO"/>
</dbReference>
<dbReference type="GO" id="GO:0047545">
    <property type="term" value="F:(S)-2-hydroxyglutarate dehydrogenase activity"/>
    <property type="evidence" value="ECO:0007669"/>
    <property type="project" value="TreeGrafter"/>
</dbReference>
<evidence type="ECO:0000313" key="11">
    <source>
        <dbReference type="Proteomes" id="UP000466514"/>
    </source>
</evidence>
<protein>
    <recommendedName>
        <fullName evidence="8">Probable malate:quinone oxidoreductase</fullName>
        <ecNumber evidence="8">1.1.5.4</ecNumber>
    </recommendedName>
    <alternativeName>
        <fullName evidence="8">MQO</fullName>
    </alternativeName>
    <alternativeName>
        <fullName evidence="8">Malate dehydrogenase [quinone]</fullName>
    </alternativeName>
</protein>
<dbReference type="KEGG" id="mpsc:MPSYJ_43750"/>
<keyword evidence="6 8" id="KW-0274">FAD</keyword>
<accession>A0A7I7MF26</accession>
<dbReference type="SUPFAM" id="SSF51905">
    <property type="entry name" value="FAD/NAD(P)-binding domain"/>
    <property type="match status" value="1"/>
</dbReference>
<dbReference type="Proteomes" id="UP000466514">
    <property type="component" value="Chromosome"/>
</dbReference>
<dbReference type="PANTHER" id="PTHR43104:SF2">
    <property type="entry name" value="L-2-HYDROXYGLUTARATE DEHYDROGENASE, MITOCHONDRIAL"/>
    <property type="match status" value="1"/>
</dbReference>
<organism evidence="10 11">
    <name type="scientific">Mycolicibacterium psychrotolerans</name>
    <dbReference type="NCBI Taxonomy" id="216929"/>
    <lineage>
        <taxon>Bacteria</taxon>
        <taxon>Bacillati</taxon>
        <taxon>Actinomycetota</taxon>
        <taxon>Actinomycetes</taxon>
        <taxon>Mycobacteriales</taxon>
        <taxon>Mycobacteriaceae</taxon>
        <taxon>Mycolicibacterium</taxon>
    </lineage>
</organism>
<reference evidence="10 11" key="1">
    <citation type="journal article" date="2019" name="Emerg. Microbes Infect.">
        <title>Comprehensive subspecies identification of 175 nontuberculous mycobacteria species based on 7547 genomic profiles.</title>
        <authorList>
            <person name="Matsumoto Y."/>
            <person name="Kinjo T."/>
            <person name="Motooka D."/>
            <person name="Nabeya D."/>
            <person name="Jung N."/>
            <person name="Uechi K."/>
            <person name="Horii T."/>
            <person name="Iida T."/>
            <person name="Fujita J."/>
            <person name="Nakamura S."/>
        </authorList>
    </citation>
    <scope>NUCLEOTIDE SEQUENCE [LARGE SCALE GENOMIC DNA]</scope>
    <source>
        <strain evidence="10 11">JCM 13323</strain>
    </source>
</reference>
<comment type="cofactor">
    <cofactor evidence="2 8">
        <name>FAD</name>
        <dbReference type="ChEBI" id="CHEBI:57692"/>
    </cofactor>
</comment>
<gene>
    <name evidence="8 10" type="primary">mqo</name>
    <name evidence="10" type="ORF">MPSYJ_43750</name>
</gene>
<keyword evidence="4 8" id="KW-0816">Tricarboxylic acid cycle</keyword>
<dbReference type="EC" id="1.1.5.4" evidence="8"/>
<evidence type="ECO:0000313" key="10">
    <source>
        <dbReference type="EMBL" id="BBX70914.1"/>
    </source>
</evidence>
<evidence type="ECO:0000256" key="6">
    <source>
        <dbReference type="ARBA" id="ARBA00022827"/>
    </source>
</evidence>
<comment type="similarity">
    <text evidence="8">Belongs to the MQO family.</text>
</comment>
<dbReference type="PANTHER" id="PTHR43104">
    <property type="entry name" value="L-2-HYDROXYGLUTARATE DEHYDROGENASE, MITOCHONDRIAL"/>
    <property type="match status" value="1"/>
</dbReference>
<evidence type="ECO:0000256" key="8">
    <source>
        <dbReference type="HAMAP-Rule" id="MF_00212"/>
    </source>
</evidence>
<name>A0A7I7MF26_9MYCO</name>
<evidence type="ECO:0000256" key="3">
    <source>
        <dbReference type="ARBA" id="ARBA00005012"/>
    </source>
</evidence>
<keyword evidence="5 8" id="KW-0285">Flavoprotein</keyword>
<dbReference type="NCBIfam" id="TIGR01320">
    <property type="entry name" value="mal_quin_oxido"/>
    <property type="match status" value="1"/>
</dbReference>